<name>A0ABW4YC09_9GAMM</name>
<dbReference type="EC" id="1.1.1.-" evidence="3"/>
<dbReference type="CDD" id="cd05233">
    <property type="entry name" value="SDR_c"/>
    <property type="match status" value="1"/>
</dbReference>
<keyword evidence="4" id="KW-1185">Reference proteome</keyword>
<dbReference type="SUPFAM" id="SSF51735">
    <property type="entry name" value="NAD(P)-binding Rossmann-fold domains"/>
    <property type="match status" value="1"/>
</dbReference>
<dbReference type="Gene3D" id="3.40.50.720">
    <property type="entry name" value="NAD(P)-binding Rossmann-like Domain"/>
    <property type="match status" value="1"/>
</dbReference>
<dbReference type="Proteomes" id="UP001597337">
    <property type="component" value="Unassembled WGS sequence"/>
</dbReference>
<evidence type="ECO:0000313" key="3">
    <source>
        <dbReference type="EMBL" id="MFD2113119.1"/>
    </source>
</evidence>
<dbReference type="GO" id="GO:0016491">
    <property type="term" value="F:oxidoreductase activity"/>
    <property type="evidence" value="ECO:0007669"/>
    <property type="project" value="UniProtKB-KW"/>
</dbReference>
<dbReference type="PRINTS" id="PR00081">
    <property type="entry name" value="GDHRDH"/>
</dbReference>
<organism evidence="3 4">
    <name type="scientific">Thiorhodococcus fuscus</name>
    <dbReference type="NCBI Taxonomy" id="527200"/>
    <lineage>
        <taxon>Bacteria</taxon>
        <taxon>Pseudomonadati</taxon>
        <taxon>Pseudomonadota</taxon>
        <taxon>Gammaproteobacteria</taxon>
        <taxon>Chromatiales</taxon>
        <taxon>Chromatiaceae</taxon>
        <taxon>Thiorhodococcus</taxon>
    </lineage>
</organism>
<evidence type="ECO:0000256" key="1">
    <source>
        <dbReference type="ARBA" id="ARBA00006484"/>
    </source>
</evidence>
<gene>
    <name evidence="3" type="ORF">ACFSJC_14805</name>
</gene>
<accession>A0ABW4YC09</accession>
<dbReference type="Pfam" id="PF13561">
    <property type="entry name" value="adh_short_C2"/>
    <property type="match status" value="1"/>
</dbReference>
<proteinExistence type="inferred from homology"/>
<dbReference type="InterPro" id="IPR002347">
    <property type="entry name" value="SDR_fam"/>
</dbReference>
<sequence>METVTHGERIVCITGGTSGIGAGLVAAFLDAGDCVHSCGRNPVKVERLLAAWPEAVAERRLNLVRGDIADDAFRARWVADIAERSGRLDVLVNNAGVILDSGTLEESLDHWRATLEVNLIAPFAMTQSCARLLESSSAPVVVNLSSACARHPFASCTSTSYSVSKAGLDMLTQRLAMALGPRGIRVNGVAPGVVDSEMWEAVPELMRETAERRHLLGRQAVMPRDVADAVLFLASPQARLVTGATLSVDAGYALG</sequence>
<comment type="similarity">
    <text evidence="1">Belongs to the short-chain dehydrogenases/reductases (SDR) family.</text>
</comment>
<dbReference type="PANTHER" id="PTHR43639:SF1">
    <property type="entry name" value="SHORT-CHAIN DEHYDROGENASE_REDUCTASE FAMILY PROTEIN"/>
    <property type="match status" value="1"/>
</dbReference>
<keyword evidence="2 3" id="KW-0560">Oxidoreductase</keyword>
<evidence type="ECO:0000313" key="4">
    <source>
        <dbReference type="Proteomes" id="UP001597337"/>
    </source>
</evidence>
<comment type="caution">
    <text evidence="3">The sequence shown here is derived from an EMBL/GenBank/DDBJ whole genome shotgun (WGS) entry which is preliminary data.</text>
</comment>
<reference evidence="4" key="1">
    <citation type="journal article" date="2019" name="Int. J. Syst. Evol. Microbiol.">
        <title>The Global Catalogue of Microorganisms (GCM) 10K type strain sequencing project: providing services to taxonomists for standard genome sequencing and annotation.</title>
        <authorList>
            <consortium name="The Broad Institute Genomics Platform"/>
            <consortium name="The Broad Institute Genome Sequencing Center for Infectious Disease"/>
            <person name="Wu L."/>
            <person name="Ma J."/>
        </authorList>
    </citation>
    <scope>NUCLEOTIDE SEQUENCE [LARGE SCALE GENOMIC DNA]</scope>
    <source>
        <strain evidence="4">KACC 12597</strain>
    </source>
</reference>
<evidence type="ECO:0000256" key="2">
    <source>
        <dbReference type="ARBA" id="ARBA00023002"/>
    </source>
</evidence>
<dbReference type="EMBL" id="JBHUHX010000042">
    <property type="protein sequence ID" value="MFD2113119.1"/>
    <property type="molecule type" value="Genomic_DNA"/>
</dbReference>
<dbReference type="InterPro" id="IPR036291">
    <property type="entry name" value="NAD(P)-bd_dom_sf"/>
</dbReference>
<dbReference type="PRINTS" id="PR00080">
    <property type="entry name" value="SDRFAMILY"/>
</dbReference>
<protein>
    <submittedName>
        <fullName evidence="3">SDR family NAD(P)-dependent oxidoreductase</fullName>
        <ecNumber evidence="3">1.1.1.-</ecNumber>
    </submittedName>
</protein>
<dbReference type="PANTHER" id="PTHR43639">
    <property type="entry name" value="OXIDOREDUCTASE, SHORT-CHAIN DEHYDROGENASE/REDUCTASE FAMILY (AFU_ORTHOLOGUE AFUA_5G02870)"/>
    <property type="match status" value="1"/>
</dbReference>
<dbReference type="RefSeq" id="WP_386027808.1">
    <property type="nucleotide sequence ID" value="NZ_JBHUHX010000042.1"/>
</dbReference>